<gene>
    <name evidence="4" type="ORF">MBOE_22280</name>
</gene>
<dbReference type="InterPro" id="IPR002401">
    <property type="entry name" value="Cyt_P450_E_grp-I"/>
</dbReference>
<dbReference type="InterPro" id="IPR050121">
    <property type="entry name" value="Cytochrome_P450_monoxygenase"/>
</dbReference>
<dbReference type="Pfam" id="PF00067">
    <property type="entry name" value="p450"/>
    <property type="match status" value="1"/>
</dbReference>
<dbReference type="PRINTS" id="PR00385">
    <property type="entry name" value="P450"/>
</dbReference>
<name>A0ABN5ZBW1_9MYCO</name>
<evidence type="ECO:0000256" key="3">
    <source>
        <dbReference type="RuleBase" id="RU000461"/>
    </source>
</evidence>
<dbReference type="InterPro" id="IPR001128">
    <property type="entry name" value="Cyt_P450"/>
</dbReference>
<dbReference type="Gene3D" id="1.10.630.10">
    <property type="entry name" value="Cytochrome P450"/>
    <property type="match status" value="1"/>
</dbReference>
<dbReference type="PANTHER" id="PTHR24305:SF166">
    <property type="entry name" value="CYTOCHROME P450 12A4, MITOCHONDRIAL-RELATED"/>
    <property type="match status" value="1"/>
</dbReference>
<dbReference type="SUPFAM" id="SSF48264">
    <property type="entry name" value="Cytochrome P450"/>
    <property type="match status" value="1"/>
</dbReference>
<keyword evidence="3" id="KW-0503">Monooxygenase</keyword>
<proteinExistence type="inferred from homology"/>
<dbReference type="PRINTS" id="PR00463">
    <property type="entry name" value="EP450I"/>
</dbReference>
<protein>
    <recommendedName>
        <fullName evidence="6">Cytochrome P450</fullName>
    </recommendedName>
</protein>
<dbReference type="EMBL" id="AP022579">
    <property type="protein sequence ID" value="BBX90579.1"/>
    <property type="molecule type" value="Genomic_DNA"/>
</dbReference>
<organism evidence="4 5">
    <name type="scientific">Mycolicibacterium boenickei</name>
    <dbReference type="NCBI Taxonomy" id="146017"/>
    <lineage>
        <taxon>Bacteria</taxon>
        <taxon>Bacillati</taxon>
        <taxon>Actinomycetota</taxon>
        <taxon>Actinomycetes</taxon>
        <taxon>Mycobacteriales</taxon>
        <taxon>Mycobacteriaceae</taxon>
        <taxon>Mycolicibacterium</taxon>
    </lineage>
</organism>
<evidence type="ECO:0000313" key="5">
    <source>
        <dbReference type="Proteomes" id="UP000466683"/>
    </source>
</evidence>
<evidence type="ECO:0000256" key="1">
    <source>
        <dbReference type="ARBA" id="ARBA00001971"/>
    </source>
</evidence>
<dbReference type="Proteomes" id="UP000466683">
    <property type="component" value="Chromosome"/>
</dbReference>
<dbReference type="PANTHER" id="PTHR24305">
    <property type="entry name" value="CYTOCHROME P450"/>
    <property type="match status" value="1"/>
</dbReference>
<comment type="cofactor">
    <cofactor evidence="1">
        <name>heme</name>
        <dbReference type="ChEBI" id="CHEBI:30413"/>
    </cofactor>
</comment>
<evidence type="ECO:0000313" key="4">
    <source>
        <dbReference type="EMBL" id="BBX90579.1"/>
    </source>
</evidence>
<accession>A0ABN5ZBW1</accession>
<reference evidence="4 5" key="1">
    <citation type="journal article" date="2019" name="Emerg. Microbes Infect.">
        <title>Comprehensive subspecies identification of 175 nontuberculous mycobacteria species based on 7547 genomic profiles.</title>
        <authorList>
            <person name="Matsumoto Y."/>
            <person name="Kinjo T."/>
            <person name="Motooka D."/>
            <person name="Nabeya D."/>
            <person name="Jung N."/>
            <person name="Uechi K."/>
            <person name="Horii T."/>
            <person name="Iida T."/>
            <person name="Fujita J."/>
            <person name="Nakamura S."/>
        </authorList>
    </citation>
    <scope>NUCLEOTIDE SEQUENCE [LARGE SCALE GENOMIC DNA]</scope>
    <source>
        <strain evidence="4 5">JCM 15653</strain>
    </source>
</reference>
<keyword evidence="5" id="KW-1185">Reference proteome</keyword>
<keyword evidence="3" id="KW-0560">Oxidoreductase</keyword>
<sequence length="202" mass="22117">MTFLGAGFETTAAALAWTWYLLSQNPDARDRLGRELDDVLGGREPTADDVENLPWTQAVVAEAMRVYPPIMGVARVAKSDDVLGDYPIKAGTSVAILTHSVHHNGRVWENADSYDPARFLKENLDGPQRRAQMPFGAGRRMCIASGFASFEATLVIATLAQRFELDLVPGQRLRRELTFTGGPDGELLMTVRRRAVSGGSAR</sequence>
<evidence type="ECO:0000256" key="2">
    <source>
        <dbReference type="ARBA" id="ARBA00010617"/>
    </source>
</evidence>
<evidence type="ECO:0008006" key="6">
    <source>
        <dbReference type="Google" id="ProtNLM"/>
    </source>
</evidence>
<keyword evidence="3" id="KW-0408">Iron</keyword>
<keyword evidence="3" id="KW-0479">Metal-binding</keyword>
<keyword evidence="3" id="KW-0349">Heme</keyword>
<dbReference type="InterPro" id="IPR036396">
    <property type="entry name" value="Cyt_P450_sf"/>
</dbReference>
<comment type="similarity">
    <text evidence="2 3">Belongs to the cytochrome P450 family.</text>
</comment>
<dbReference type="InterPro" id="IPR017972">
    <property type="entry name" value="Cyt_P450_CS"/>
</dbReference>
<dbReference type="PROSITE" id="PS00086">
    <property type="entry name" value="CYTOCHROME_P450"/>
    <property type="match status" value="1"/>
</dbReference>